<dbReference type="STRING" id="454171.CP488_01295"/>
<keyword evidence="1" id="KW-0472">Membrane</keyword>
<evidence type="ECO:0000313" key="3">
    <source>
        <dbReference type="Proteomes" id="UP000014227"/>
    </source>
</evidence>
<reference evidence="3" key="1">
    <citation type="submission" date="2013-03" db="EMBL/GenBank/DDBJ databases">
        <title>Genome sequence of Chthonomonas calidirosea, the first sequenced genome from the Armatimonadetes phylum (formally candidate division OP10).</title>
        <authorList>
            <person name="Lee K.C.Y."/>
            <person name="Morgan X.C."/>
            <person name="Dunfield P.F."/>
            <person name="Tamas I."/>
            <person name="Houghton K.M."/>
            <person name="Vyssotski M."/>
            <person name="Ryan J.L.J."/>
            <person name="Lagutin K."/>
            <person name="McDonald I.R."/>
            <person name="Stott M.B."/>
        </authorList>
    </citation>
    <scope>NUCLEOTIDE SEQUENCE [LARGE SCALE GENOMIC DNA]</scope>
    <source>
        <strain evidence="3">DSM 23976 / ICMP 18418 / T49</strain>
    </source>
</reference>
<sequence>MKTVKSPLLLTVLLLVIWGGLGKAQAQISLTLSPALQSGPAGTSNLFTFIGTITNNGTSTVFLNADNFSFAATGWTLDDTDFFNNAPPSLNPGDTTGLIALFTATNPQSAPAGNYVGTYSILGGATASDTNVLASEPFQVTLTSSATTPEMGSLASLTLLFMLVAALSLYRARSRRQAIREL</sequence>
<evidence type="ECO:0000256" key="1">
    <source>
        <dbReference type="SAM" id="Phobius"/>
    </source>
</evidence>
<dbReference type="OrthoDB" id="8906675at2"/>
<keyword evidence="1" id="KW-1133">Transmembrane helix</keyword>
<dbReference type="EMBL" id="HF951689">
    <property type="protein sequence ID" value="CCW36581.1"/>
    <property type="molecule type" value="Genomic_DNA"/>
</dbReference>
<accession>S0EXE3</accession>
<dbReference type="KEGG" id="ccz:CCALI_02793"/>
<dbReference type="PATRIC" id="fig|1303518.3.peg.2899"/>
<gene>
    <name evidence="2" type="ORF">CCALI_02793</name>
</gene>
<protein>
    <submittedName>
        <fullName evidence="2">Uncharacterized protein</fullName>
    </submittedName>
</protein>
<dbReference type="AlphaFoldDB" id="S0EXE3"/>
<dbReference type="InParanoid" id="S0EXE3"/>
<keyword evidence="3" id="KW-1185">Reference proteome</keyword>
<dbReference type="RefSeq" id="WP_016484086.1">
    <property type="nucleotide sequence ID" value="NC_021487.1"/>
</dbReference>
<name>S0EXE3_CHTCT</name>
<keyword evidence="1" id="KW-0812">Transmembrane</keyword>
<dbReference type="HOGENOM" id="CLU_1479580_0_0_0"/>
<dbReference type="Proteomes" id="UP000014227">
    <property type="component" value="Chromosome I"/>
</dbReference>
<organism evidence="2 3">
    <name type="scientific">Chthonomonas calidirosea (strain DSM 23976 / ICMP 18418 / T49)</name>
    <dbReference type="NCBI Taxonomy" id="1303518"/>
    <lineage>
        <taxon>Bacteria</taxon>
        <taxon>Bacillati</taxon>
        <taxon>Armatimonadota</taxon>
        <taxon>Chthonomonadia</taxon>
        <taxon>Chthonomonadales</taxon>
        <taxon>Chthonomonadaceae</taxon>
        <taxon>Chthonomonas</taxon>
    </lineage>
</organism>
<proteinExistence type="predicted"/>
<dbReference type="eggNOG" id="ENOG5033EYC">
    <property type="taxonomic scope" value="Bacteria"/>
</dbReference>
<feature type="transmembrane region" description="Helical" evidence="1">
    <location>
        <begin position="151"/>
        <end position="170"/>
    </location>
</feature>
<evidence type="ECO:0000313" key="2">
    <source>
        <dbReference type="EMBL" id="CCW36581.1"/>
    </source>
</evidence>